<evidence type="ECO:0000313" key="5">
    <source>
        <dbReference type="Proteomes" id="UP000193570"/>
    </source>
</evidence>
<gene>
    <name evidence="4" type="ORF">ROJ8625_02305</name>
</gene>
<dbReference type="InterPro" id="IPR000182">
    <property type="entry name" value="GNAT_dom"/>
</dbReference>
<dbReference type="PROSITE" id="PS51186">
    <property type="entry name" value="GNAT"/>
    <property type="match status" value="1"/>
</dbReference>
<dbReference type="SUPFAM" id="SSF55729">
    <property type="entry name" value="Acyl-CoA N-acyltransferases (Nat)"/>
    <property type="match status" value="1"/>
</dbReference>
<dbReference type="InterPro" id="IPR016181">
    <property type="entry name" value="Acyl_CoA_acyltransferase"/>
</dbReference>
<evidence type="ECO:0000256" key="2">
    <source>
        <dbReference type="ARBA" id="ARBA00023315"/>
    </source>
</evidence>
<dbReference type="Pfam" id="PF13508">
    <property type="entry name" value="Acetyltransf_7"/>
    <property type="match status" value="1"/>
</dbReference>
<name>A0A1X6ZCW0_9RHOB</name>
<accession>A0A1X6ZCW0</accession>
<keyword evidence="1 4" id="KW-0808">Transferase</keyword>
<evidence type="ECO:0000259" key="3">
    <source>
        <dbReference type="PROSITE" id="PS51186"/>
    </source>
</evidence>
<dbReference type="OrthoDB" id="118465at2"/>
<organism evidence="4 5">
    <name type="scientific">Roseivivax jejudonensis</name>
    <dbReference type="NCBI Taxonomy" id="1529041"/>
    <lineage>
        <taxon>Bacteria</taxon>
        <taxon>Pseudomonadati</taxon>
        <taxon>Pseudomonadota</taxon>
        <taxon>Alphaproteobacteria</taxon>
        <taxon>Rhodobacterales</taxon>
        <taxon>Roseobacteraceae</taxon>
        <taxon>Roseivivax</taxon>
    </lineage>
</organism>
<dbReference type="CDD" id="cd04301">
    <property type="entry name" value="NAT_SF"/>
    <property type="match status" value="1"/>
</dbReference>
<dbReference type="GO" id="GO:0016747">
    <property type="term" value="F:acyltransferase activity, transferring groups other than amino-acyl groups"/>
    <property type="evidence" value="ECO:0007669"/>
    <property type="project" value="InterPro"/>
</dbReference>
<reference evidence="4 5" key="1">
    <citation type="submission" date="2017-03" db="EMBL/GenBank/DDBJ databases">
        <authorList>
            <person name="Afonso C.L."/>
            <person name="Miller P.J."/>
            <person name="Scott M.A."/>
            <person name="Spackman E."/>
            <person name="Goraichik I."/>
            <person name="Dimitrov K.M."/>
            <person name="Suarez D.L."/>
            <person name="Swayne D.E."/>
        </authorList>
    </citation>
    <scope>NUCLEOTIDE SEQUENCE [LARGE SCALE GENOMIC DNA]</scope>
    <source>
        <strain evidence="4 5">CECT 8625</strain>
    </source>
</reference>
<dbReference type="InterPro" id="IPR050832">
    <property type="entry name" value="Bact_Acetyltransf"/>
</dbReference>
<evidence type="ECO:0000256" key="1">
    <source>
        <dbReference type="ARBA" id="ARBA00022679"/>
    </source>
</evidence>
<dbReference type="Gene3D" id="3.40.630.30">
    <property type="match status" value="1"/>
</dbReference>
<dbReference type="Proteomes" id="UP000193570">
    <property type="component" value="Unassembled WGS sequence"/>
</dbReference>
<dbReference type="PANTHER" id="PTHR43877">
    <property type="entry name" value="AMINOALKYLPHOSPHONATE N-ACETYLTRANSFERASE-RELATED-RELATED"/>
    <property type="match status" value="1"/>
</dbReference>
<keyword evidence="2" id="KW-0012">Acyltransferase</keyword>
<proteinExistence type="predicted"/>
<evidence type="ECO:0000313" key="4">
    <source>
        <dbReference type="EMBL" id="SLN47363.1"/>
    </source>
</evidence>
<sequence>MATIEALSIRAATPDDLDVVDRLFQRSYPRLLRAQYPPSVCVTTIPILARAQPALLRSGTYFLAEREGRVVGAGGWTPALRESGRASRLGVGHVRHVVTDHRHLRRGIGRRLLAHVMTDARRAGMAELRCQSTLTAAPFYRALGFEEVGPLSVELPRGIAFASILMRRPI</sequence>
<feature type="domain" description="N-acetyltransferase" evidence="3">
    <location>
        <begin position="7"/>
        <end position="170"/>
    </location>
</feature>
<protein>
    <submittedName>
        <fullName evidence="4">Acetyltransferase (GNAT) family protein</fullName>
    </submittedName>
</protein>
<dbReference type="EMBL" id="FWFK01000004">
    <property type="protein sequence ID" value="SLN47363.1"/>
    <property type="molecule type" value="Genomic_DNA"/>
</dbReference>
<dbReference type="AlphaFoldDB" id="A0A1X6ZCW0"/>
<dbReference type="RefSeq" id="WP_085792012.1">
    <property type="nucleotide sequence ID" value="NZ_FWFK01000004.1"/>
</dbReference>
<keyword evidence="5" id="KW-1185">Reference proteome</keyword>